<gene>
    <name evidence="1" type="ORF">DPMN_138002</name>
</gene>
<organism evidence="1 2">
    <name type="scientific">Dreissena polymorpha</name>
    <name type="common">Zebra mussel</name>
    <name type="synonym">Mytilus polymorpha</name>
    <dbReference type="NCBI Taxonomy" id="45954"/>
    <lineage>
        <taxon>Eukaryota</taxon>
        <taxon>Metazoa</taxon>
        <taxon>Spiralia</taxon>
        <taxon>Lophotrochozoa</taxon>
        <taxon>Mollusca</taxon>
        <taxon>Bivalvia</taxon>
        <taxon>Autobranchia</taxon>
        <taxon>Heteroconchia</taxon>
        <taxon>Euheterodonta</taxon>
        <taxon>Imparidentia</taxon>
        <taxon>Neoheterodontei</taxon>
        <taxon>Myida</taxon>
        <taxon>Dreissenoidea</taxon>
        <taxon>Dreissenidae</taxon>
        <taxon>Dreissena</taxon>
    </lineage>
</organism>
<dbReference type="EMBL" id="JAIWYP010000006">
    <property type="protein sequence ID" value="KAH3809627.1"/>
    <property type="molecule type" value="Genomic_DNA"/>
</dbReference>
<sequence>MAGTLLRAEHLQKTFPPPDGHFNLDCTKNVTSRVLTKKSNTLFLSTGIVFKLVQDIIMTRVLTKFHKEWIINVNVDNTKGDARMTDKRPSQKHTMNTLCSVRSQLWESSSNRIIELVRGPGPMNTKVNYTLSW</sequence>
<accession>A0A9D4G8Z1</accession>
<dbReference type="AlphaFoldDB" id="A0A9D4G8Z1"/>
<reference evidence="1" key="1">
    <citation type="journal article" date="2019" name="bioRxiv">
        <title>The Genome of the Zebra Mussel, Dreissena polymorpha: A Resource for Invasive Species Research.</title>
        <authorList>
            <person name="McCartney M.A."/>
            <person name="Auch B."/>
            <person name="Kono T."/>
            <person name="Mallez S."/>
            <person name="Zhang Y."/>
            <person name="Obille A."/>
            <person name="Becker A."/>
            <person name="Abrahante J.E."/>
            <person name="Garbe J."/>
            <person name="Badalamenti J.P."/>
            <person name="Herman A."/>
            <person name="Mangelson H."/>
            <person name="Liachko I."/>
            <person name="Sullivan S."/>
            <person name="Sone E.D."/>
            <person name="Koren S."/>
            <person name="Silverstein K.A.T."/>
            <person name="Beckman K.B."/>
            <person name="Gohl D.M."/>
        </authorList>
    </citation>
    <scope>NUCLEOTIDE SEQUENCE</scope>
    <source>
        <strain evidence="1">Duluth1</strain>
        <tissue evidence="1">Whole animal</tissue>
    </source>
</reference>
<comment type="caution">
    <text evidence="1">The sequence shown here is derived from an EMBL/GenBank/DDBJ whole genome shotgun (WGS) entry which is preliminary data.</text>
</comment>
<name>A0A9D4G8Z1_DREPO</name>
<evidence type="ECO:0000313" key="2">
    <source>
        <dbReference type="Proteomes" id="UP000828390"/>
    </source>
</evidence>
<protein>
    <submittedName>
        <fullName evidence="1">Uncharacterized protein</fullName>
    </submittedName>
</protein>
<reference evidence="1" key="2">
    <citation type="submission" date="2020-11" db="EMBL/GenBank/DDBJ databases">
        <authorList>
            <person name="McCartney M.A."/>
            <person name="Auch B."/>
            <person name="Kono T."/>
            <person name="Mallez S."/>
            <person name="Becker A."/>
            <person name="Gohl D.M."/>
            <person name="Silverstein K.A.T."/>
            <person name="Koren S."/>
            <person name="Bechman K.B."/>
            <person name="Herman A."/>
            <person name="Abrahante J.E."/>
            <person name="Garbe J."/>
        </authorList>
    </citation>
    <scope>NUCLEOTIDE SEQUENCE</scope>
    <source>
        <strain evidence="1">Duluth1</strain>
        <tissue evidence="1">Whole animal</tissue>
    </source>
</reference>
<evidence type="ECO:0000313" key="1">
    <source>
        <dbReference type="EMBL" id="KAH3809627.1"/>
    </source>
</evidence>
<proteinExistence type="predicted"/>
<keyword evidence="2" id="KW-1185">Reference proteome</keyword>
<dbReference type="Proteomes" id="UP000828390">
    <property type="component" value="Unassembled WGS sequence"/>
</dbReference>